<dbReference type="RefSeq" id="WP_282542076.1">
    <property type="nucleotide sequence ID" value="NZ_JASCIQ010000008.1"/>
</dbReference>
<evidence type="ECO:0008006" key="4">
    <source>
        <dbReference type="Google" id="ProtNLM"/>
    </source>
</evidence>
<keyword evidence="3" id="KW-1185">Reference proteome</keyword>
<keyword evidence="1" id="KW-1133">Transmembrane helix</keyword>
<feature type="transmembrane region" description="Helical" evidence="1">
    <location>
        <begin position="69"/>
        <end position="89"/>
    </location>
</feature>
<keyword evidence="1" id="KW-0812">Transmembrane</keyword>
<evidence type="ECO:0000313" key="3">
    <source>
        <dbReference type="Proteomes" id="UP001223978"/>
    </source>
</evidence>
<feature type="transmembrane region" description="Helical" evidence="1">
    <location>
        <begin position="23"/>
        <end position="45"/>
    </location>
</feature>
<gene>
    <name evidence="2" type="ORF">QIS96_09840</name>
</gene>
<accession>A0ABT6S9J1</accession>
<sequence>MPVSPSSENTEPTARPRRTAGRIIGGIVLLLAAVGLLYGGVTAVADPASVVASSSNSGRSPDTDAEAKIGGLLLCAFGISTLCFGIGLLTKRPAKGPQAGA</sequence>
<comment type="caution">
    <text evidence="2">The sequence shown here is derived from an EMBL/GenBank/DDBJ whole genome shotgun (WGS) entry which is preliminary data.</text>
</comment>
<protein>
    <recommendedName>
        <fullName evidence="4">DUF4190 domain-containing protein</fullName>
    </recommendedName>
</protein>
<dbReference type="Proteomes" id="UP001223978">
    <property type="component" value="Unassembled WGS sequence"/>
</dbReference>
<dbReference type="EMBL" id="JASCIQ010000008">
    <property type="protein sequence ID" value="MDI3404123.1"/>
    <property type="molecule type" value="Genomic_DNA"/>
</dbReference>
<evidence type="ECO:0000313" key="2">
    <source>
        <dbReference type="EMBL" id="MDI3404123.1"/>
    </source>
</evidence>
<keyword evidence="1" id="KW-0472">Membrane</keyword>
<reference evidence="2 3" key="1">
    <citation type="submission" date="2023-05" db="EMBL/GenBank/DDBJ databases">
        <title>Draft genome sequence of Streptomyces sp. B-S-A6 isolated from a cave soil in Thailand.</title>
        <authorList>
            <person name="Chamroensaksri N."/>
            <person name="Muangham S."/>
        </authorList>
    </citation>
    <scope>NUCLEOTIDE SEQUENCE [LARGE SCALE GENOMIC DNA]</scope>
    <source>
        <strain evidence="2 3">B-S-A6</strain>
    </source>
</reference>
<name>A0ABT6S9J1_9ACTN</name>
<proteinExistence type="predicted"/>
<evidence type="ECO:0000256" key="1">
    <source>
        <dbReference type="SAM" id="Phobius"/>
    </source>
</evidence>
<organism evidence="2 3">
    <name type="scientific">Streptomyces cavernicola</name>
    <dbReference type="NCBI Taxonomy" id="3043613"/>
    <lineage>
        <taxon>Bacteria</taxon>
        <taxon>Bacillati</taxon>
        <taxon>Actinomycetota</taxon>
        <taxon>Actinomycetes</taxon>
        <taxon>Kitasatosporales</taxon>
        <taxon>Streptomycetaceae</taxon>
        <taxon>Streptomyces</taxon>
    </lineage>
</organism>